<accession>A0ABD3UM87</accession>
<feature type="region of interest" description="Disordered" evidence="8">
    <location>
        <begin position="382"/>
        <end position="401"/>
    </location>
</feature>
<keyword evidence="12" id="KW-1185">Reference proteome</keyword>
<dbReference type="GO" id="GO:0005634">
    <property type="term" value="C:nucleus"/>
    <property type="evidence" value="ECO:0007669"/>
    <property type="project" value="UniProtKB-SubCell"/>
</dbReference>
<evidence type="ECO:0000313" key="12">
    <source>
        <dbReference type="Proteomes" id="UP001634393"/>
    </source>
</evidence>
<reference evidence="11 12" key="1">
    <citation type="submission" date="2024-12" db="EMBL/GenBank/DDBJ databases">
        <title>The unique morphological basis and parallel evolutionary history of personate flowers in Penstemon.</title>
        <authorList>
            <person name="Depatie T.H."/>
            <person name="Wessinger C.A."/>
        </authorList>
    </citation>
    <scope>NUCLEOTIDE SEQUENCE [LARGE SCALE GENOMIC DNA]</scope>
    <source>
        <strain evidence="11">WTNN_2</strain>
        <tissue evidence="11">Leaf</tissue>
    </source>
</reference>
<dbReference type="GO" id="GO:0016787">
    <property type="term" value="F:hydrolase activity"/>
    <property type="evidence" value="ECO:0007669"/>
    <property type="project" value="UniProtKB-KW"/>
</dbReference>
<name>A0ABD3UM87_9LAMI</name>
<evidence type="ECO:0000256" key="6">
    <source>
        <dbReference type="ARBA" id="ARBA00022801"/>
    </source>
</evidence>
<evidence type="ECO:0008006" key="13">
    <source>
        <dbReference type="Google" id="ProtNLM"/>
    </source>
</evidence>
<comment type="cofactor">
    <cofactor evidence="1">
        <name>a divalent metal cation</name>
        <dbReference type="ChEBI" id="CHEBI:60240"/>
    </cofactor>
</comment>
<dbReference type="PANTHER" id="PTHR22930">
    <property type="match status" value="1"/>
</dbReference>
<dbReference type="EMBL" id="JBJXBP010000001">
    <property type="protein sequence ID" value="KAL3849523.1"/>
    <property type="molecule type" value="Genomic_DNA"/>
</dbReference>
<evidence type="ECO:0000256" key="4">
    <source>
        <dbReference type="ARBA" id="ARBA00022722"/>
    </source>
</evidence>
<dbReference type="PANTHER" id="PTHR22930:SF221">
    <property type="entry name" value="NUCLEASE HARBI1"/>
    <property type="match status" value="1"/>
</dbReference>
<comment type="subcellular location">
    <subcellularLocation>
        <location evidence="2">Nucleus</location>
    </subcellularLocation>
</comment>
<evidence type="ECO:0000256" key="5">
    <source>
        <dbReference type="ARBA" id="ARBA00022723"/>
    </source>
</evidence>
<dbReference type="AlphaFoldDB" id="A0ABD3UM87"/>
<evidence type="ECO:0000256" key="8">
    <source>
        <dbReference type="SAM" id="MobiDB-lite"/>
    </source>
</evidence>
<evidence type="ECO:0000313" key="11">
    <source>
        <dbReference type="EMBL" id="KAL3849523.1"/>
    </source>
</evidence>
<feature type="compositionally biased region" description="Acidic residues" evidence="8">
    <location>
        <begin position="17"/>
        <end position="29"/>
    </location>
</feature>
<keyword evidence="7" id="KW-0539">Nucleus</keyword>
<evidence type="ECO:0000256" key="7">
    <source>
        <dbReference type="ARBA" id="ARBA00023242"/>
    </source>
</evidence>
<protein>
    <recommendedName>
        <fullName evidence="13">DDE Tnp4 domain-containing protein</fullName>
    </recommendedName>
</protein>
<feature type="region of interest" description="Disordered" evidence="8">
    <location>
        <begin position="1"/>
        <end position="32"/>
    </location>
</feature>
<dbReference type="InterPro" id="IPR058353">
    <property type="entry name" value="DUF8040"/>
</dbReference>
<evidence type="ECO:0000256" key="3">
    <source>
        <dbReference type="ARBA" id="ARBA00006958"/>
    </source>
</evidence>
<dbReference type="Pfam" id="PF13359">
    <property type="entry name" value="DDE_Tnp_4"/>
    <property type="match status" value="1"/>
</dbReference>
<proteinExistence type="inferred from homology"/>
<dbReference type="GO" id="GO:0046872">
    <property type="term" value="F:metal ion binding"/>
    <property type="evidence" value="ECO:0007669"/>
    <property type="project" value="UniProtKB-KW"/>
</dbReference>
<keyword evidence="6" id="KW-0378">Hydrolase</keyword>
<evidence type="ECO:0000259" key="10">
    <source>
        <dbReference type="Pfam" id="PF26138"/>
    </source>
</evidence>
<evidence type="ECO:0000256" key="1">
    <source>
        <dbReference type="ARBA" id="ARBA00001968"/>
    </source>
</evidence>
<feature type="compositionally biased region" description="Basic and acidic residues" evidence="8">
    <location>
        <begin position="382"/>
        <end position="392"/>
    </location>
</feature>
<dbReference type="Pfam" id="PF26138">
    <property type="entry name" value="DUF8040"/>
    <property type="match status" value="1"/>
</dbReference>
<dbReference type="InterPro" id="IPR045249">
    <property type="entry name" value="HARBI1-like"/>
</dbReference>
<evidence type="ECO:0000259" key="9">
    <source>
        <dbReference type="Pfam" id="PF13359"/>
    </source>
</evidence>
<evidence type="ECO:0000256" key="2">
    <source>
        <dbReference type="ARBA" id="ARBA00004123"/>
    </source>
</evidence>
<gene>
    <name evidence="11" type="ORF">ACJIZ3_011405</name>
</gene>
<dbReference type="InterPro" id="IPR027806">
    <property type="entry name" value="HARBI1_dom"/>
</dbReference>
<keyword evidence="4" id="KW-0540">Nuclease</keyword>
<keyword evidence="5" id="KW-0479">Metal-binding</keyword>
<comment type="caution">
    <text evidence="11">The sequence shown here is derived from an EMBL/GenBank/DDBJ whole genome shotgun (WGS) entry which is preliminary data.</text>
</comment>
<dbReference type="GO" id="GO:0004518">
    <property type="term" value="F:nuclease activity"/>
    <property type="evidence" value="ECO:0007669"/>
    <property type="project" value="UniProtKB-KW"/>
</dbReference>
<feature type="domain" description="DDE Tnp4" evidence="9">
    <location>
        <begin position="196"/>
        <end position="359"/>
    </location>
</feature>
<comment type="similarity">
    <text evidence="3">Belongs to the HARBI1 family.</text>
</comment>
<dbReference type="Proteomes" id="UP001634393">
    <property type="component" value="Unassembled WGS sequence"/>
</dbReference>
<feature type="domain" description="DUF8040" evidence="10">
    <location>
        <begin position="66"/>
        <end position="158"/>
    </location>
</feature>
<organism evidence="11 12">
    <name type="scientific">Penstemon smallii</name>
    <dbReference type="NCBI Taxonomy" id="265156"/>
    <lineage>
        <taxon>Eukaryota</taxon>
        <taxon>Viridiplantae</taxon>
        <taxon>Streptophyta</taxon>
        <taxon>Embryophyta</taxon>
        <taxon>Tracheophyta</taxon>
        <taxon>Spermatophyta</taxon>
        <taxon>Magnoliopsida</taxon>
        <taxon>eudicotyledons</taxon>
        <taxon>Gunneridae</taxon>
        <taxon>Pentapetalae</taxon>
        <taxon>asterids</taxon>
        <taxon>lamiids</taxon>
        <taxon>Lamiales</taxon>
        <taxon>Plantaginaceae</taxon>
        <taxon>Cheloneae</taxon>
        <taxon>Penstemon</taxon>
    </lineage>
</organism>
<sequence>MDDSDLDSIDKSFSSGDLDDTSSGEESDISTENINGVSKQAIKSIVVAAISHYQNYLHKMPCRNREYSGWAALLSILNGNPCRCKQLLRMRLETFFQFCEVLVNEYGLRPMRSVTVEEQVATFMMLVGPRHGNRTCQENFQRSGFTISKSFHRVLKACSLMAIDWVIPFSDNSETHDYIRSNDRYYPHFKDCIGAIDGTHIKATLPKELQIPYIGRKGIPTQNIMVACDFDMCFTFILPGWEGSAHDTRIFYDTIKNPAKKFPMPPPGKYYLVDAGYPNIPGFLAPYKSQKYHLPDFNRAALYNNQYEIFNHMHSSLRSVIERSFGCWKEKFYTITDMPINVRWEDQVALVGATMAIHNFIRKVDRLDEDFLEFENKNDFDADDDGEHRDNDNTNGPALVTDHGMDKLRDDICTSISFARIGIQI</sequence>